<evidence type="ECO:0000256" key="1">
    <source>
        <dbReference type="ARBA" id="ARBA00022729"/>
    </source>
</evidence>
<evidence type="ECO:0000259" key="3">
    <source>
        <dbReference type="Pfam" id="PF13505"/>
    </source>
</evidence>
<dbReference type="Gene3D" id="2.40.160.20">
    <property type="match status" value="1"/>
</dbReference>
<evidence type="ECO:0000313" key="4">
    <source>
        <dbReference type="EMBL" id="PWE17414.1"/>
    </source>
</evidence>
<dbReference type="Pfam" id="PF13505">
    <property type="entry name" value="OMP_b-brl"/>
    <property type="match status" value="1"/>
</dbReference>
<feature type="region of interest" description="Disordered" evidence="2">
    <location>
        <begin position="1"/>
        <end position="34"/>
    </location>
</feature>
<organism evidence="4 5">
    <name type="scientific">Marinicauda salina</name>
    <dbReference type="NCBI Taxonomy" id="2135793"/>
    <lineage>
        <taxon>Bacteria</taxon>
        <taxon>Pseudomonadati</taxon>
        <taxon>Pseudomonadota</taxon>
        <taxon>Alphaproteobacteria</taxon>
        <taxon>Maricaulales</taxon>
        <taxon>Maricaulaceae</taxon>
        <taxon>Marinicauda</taxon>
    </lineage>
</organism>
<evidence type="ECO:0000256" key="2">
    <source>
        <dbReference type="SAM" id="MobiDB-lite"/>
    </source>
</evidence>
<proteinExistence type="predicted"/>
<comment type="caution">
    <text evidence="4">The sequence shown here is derived from an EMBL/GenBank/DDBJ whole genome shotgun (WGS) entry which is preliminary data.</text>
</comment>
<dbReference type="InterPro" id="IPR011250">
    <property type="entry name" value="OMP/PagP_B-barrel"/>
</dbReference>
<reference evidence="5" key="1">
    <citation type="submission" date="2018-05" db="EMBL/GenBank/DDBJ databases">
        <authorList>
            <person name="Liu B.-T."/>
        </authorList>
    </citation>
    <scope>NUCLEOTIDE SEQUENCE [LARGE SCALE GENOMIC DNA]</scope>
    <source>
        <strain evidence="5">WD6-1</strain>
    </source>
</reference>
<gene>
    <name evidence="4" type="ORF">DDZ18_06955</name>
</gene>
<protein>
    <recommendedName>
        <fullName evidence="3">Outer membrane protein beta-barrel domain-containing protein</fullName>
    </recommendedName>
</protein>
<accession>A0A2U2BTV6</accession>
<name>A0A2U2BTV6_9PROT</name>
<evidence type="ECO:0000313" key="5">
    <source>
        <dbReference type="Proteomes" id="UP000245168"/>
    </source>
</evidence>
<feature type="domain" description="Outer membrane protein beta-barrel" evidence="3">
    <location>
        <begin position="49"/>
        <end position="256"/>
    </location>
</feature>
<keyword evidence="1" id="KW-0732">Signal</keyword>
<sequence>MKAHTMGRPTRIGRDTRLSSVLSNAPETTDSGSTRNDIMKRFLIGASAVLAICTSGAASAQQPEPGRGYLGVGFSLTNVDYGALLDPSADELEAAVRDAADASSATLDTVKIEDNATLQAVSLLSGYDFHQYFGVEVEGLFGIGDENLVDISGTVDGAPFGARATAELEYSLAAFGKLQYPVSEEFTVFARAGYARFGINSRAKLDDGSVIEEIDFDEETEGFAFGVGGEWRFSGPNAVRVDYTRYELEDLDELNVDRVSIAYIRRF</sequence>
<dbReference type="Proteomes" id="UP000245168">
    <property type="component" value="Unassembled WGS sequence"/>
</dbReference>
<keyword evidence="5" id="KW-1185">Reference proteome</keyword>
<feature type="compositionally biased region" description="Polar residues" evidence="2">
    <location>
        <begin position="18"/>
        <end position="34"/>
    </location>
</feature>
<dbReference type="EMBL" id="QEXV01000003">
    <property type="protein sequence ID" value="PWE17414.1"/>
    <property type="molecule type" value="Genomic_DNA"/>
</dbReference>
<dbReference type="SUPFAM" id="SSF56925">
    <property type="entry name" value="OMPA-like"/>
    <property type="match status" value="1"/>
</dbReference>
<dbReference type="AlphaFoldDB" id="A0A2U2BTV6"/>
<dbReference type="InterPro" id="IPR027385">
    <property type="entry name" value="Beta-barrel_OMP"/>
</dbReference>